<keyword evidence="1 2" id="KW-0732">Signal</keyword>
<evidence type="ECO:0000256" key="1">
    <source>
        <dbReference type="ARBA" id="ARBA00022729"/>
    </source>
</evidence>
<dbReference type="InterPro" id="IPR036907">
    <property type="entry name" value="5'-Nucleotdase_C_sf"/>
</dbReference>
<keyword evidence="2" id="KW-0378">Hydrolase</keyword>
<keyword evidence="2" id="KW-0547">Nucleotide-binding</keyword>
<comment type="similarity">
    <text evidence="2">Belongs to the 5'-nucleotidase family.</text>
</comment>
<evidence type="ECO:0000313" key="6">
    <source>
        <dbReference type="Proteomes" id="UP000244903"/>
    </source>
</evidence>
<feature type="signal peptide" evidence="2">
    <location>
        <begin position="1"/>
        <end position="29"/>
    </location>
</feature>
<organism evidence="5 6">
    <name type="scientific">Dietzia psychralcaliphila</name>
    <dbReference type="NCBI Taxonomy" id="139021"/>
    <lineage>
        <taxon>Bacteria</taxon>
        <taxon>Bacillati</taxon>
        <taxon>Actinomycetota</taxon>
        <taxon>Actinomycetes</taxon>
        <taxon>Mycobacteriales</taxon>
        <taxon>Dietziaceae</taxon>
        <taxon>Dietzia</taxon>
    </lineage>
</organism>
<dbReference type="InterPro" id="IPR029052">
    <property type="entry name" value="Metallo-depent_PP-like"/>
</dbReference>
<dbReference type="GO" id="GO:0008768">
    <property type="term" value="F:UDP-sugar diphosphatase activity"/>
    <property type="evidence" value="ECO:0007669"/>
    <property type="project" value="TreeGrafter"/>
</dbReference>
<feature type="chain" id="PRO_5041773247" description="5'-nucleotidase" evidence="2">
    <location>
        <begin position="30"/>
        <end position="700"/>
    </location>
</feature>
<protein>
    <recommendedName>
        <fullName evidence="7">5'-nucleotidase</fullName>
    </recommendedName>
</protein>
<accession>A0AAD0JUZ9</accession>
<dbReference type="GO" id="GO:0008253">
    <property type="term" value="F:5'-nucleotidase activity"/>
    <property type="evidence" value="ECO:0007669"/>
    <property type="project" value="TreeGrafter"/>
</dbReference>
<sequence length="700" mass="71608">MFSLTSRHIAATVVCTLATGALVSAPVVAAQTADGSATDKVTLLNITDYHGRISAAQPSTVAFADTIESLRAEAGADSSLLLSAGDNVGGSLFASAFRDDQPTIDVLNALGLASSAVGNHEFDRGVEDFQGRIEPAADWDYLAANVTVDGVGMKEYSLHEVSGLTVGVIGVVTEETPTLVSPSGMVGVQFSDPVDAVNRVADQLTDGDDSNGEADIIVAEYHEGAPAAGSIEVARAQSEVFDDIVTRTAGSVDAIFTGHSHQLFAWEGEKPAGERTGLVGSVDRTGLAGGSLGSLTGSLGGTETGGPTTRPVLQAGSYGGHIGRVTFDVDPETREVIGFTQENVAVPSSAAGADLSNPVVADVKQIVDATLADAEIVGSQPVGTVTGDITTAYRNGTRDDRLSESALGNLVGQFVKDAVADRGGADIGFMNSGGLRAELFNDPADQDGNITLAEANEVLPFANTLVTMSLTGEQVRNVLEQQWQPAGSSRPFLALGTSDNLTWTFDPTSPAGDRITSITIDGAPVDPAASYRVAAASFLAAGGDNFTEFAEGTDVRDTGLVDSEAWQGYLAERRVEGIDPDFARSAVAASNLPGTVQAGQEYSFTLSDLDLTSLGAPTTRTATVELGGASLGTFDAVSGIDDVTFGPAAHVTPLDGRVDITVTIPAGTPAGETALTITTDTGTVITVPVTAGATAPAPVR</sequence>
<feature type="domain" description="5'-Nucleotidase C-terminal" evidence="4">
    <location>
        <begin position="382"/>
        <end position="550"/>
    </location>
</feature>
<dbReference type="GO" id="GO:0030288">
    <property type="term" value="C:outer membrane-bounded periplasmic space"/>
    <property type="evidence" value="ECO:0007669"/>
    <property type="project" value="TreeGrafter"/>
</dbReference>
<evidence type="ECO:0000256" key="2">
    <source>
        <dbReference type="RuleBase" id="RU362119"/>
    </source>
</evidence>
<feature type="domain" description="Calcineurin-like phosphoesterase" evidence="3">
    <location>
        <begin position="44"/>
        <end position="262"/>
    </location>
</feature>
<reference evidence="5 6" key="1">
    <citation type="submission" date="2016-04" db="EMBL/GenBank/DDBJ databases">
        <title>Complete genome sequence of the haloalkaliphilic hydrocarbon-degrading bacterium Dietzia psychralcaliphila ILA-1T, isolated from a drain of a fish product-processing plant.</title>
        <authorList>
            <person name="Zhao J."/>
            <person name="Hu B."/>
            <person name="Geng S."/>
            <person name="Nie Y."/>
            <person name="Tang Y."/>
        </authorList>
    </citation>
    <scope>NUCLEOTIDE SEQUENCE [LARGE SCALE GENOMIC DNA]</scope>
    <source>
        <strain evidence="5 6">ILA-1</strain>
    </source>
</reference>
<dbReference type="InterPro" id="IPR008334">
    <property type="entry name" value="5'-Nucleotdase_C"/>
</dbReference>
<dbReference type="PANTHER" id="PTHR11575:SF24">
    <property type="entry name" value="5'-NUCLEOTIDASE"/>
    <property type="match status" value="1"/>
</dbReference>
<keyword evidence="6" id="KW-1185">Reference proteome</keyword>
<dbReference type="AlphaFoldDB" id="A0AAD0JUZ9"/>
<name>A0AAD0JUZ9_9ACTN</name>
<evidence type="ECO:0000313" key="5">
    <source>
        <dbReference type="EMBL" id="AWH96038.1"/>
    </source>
</evidence>
<dbReference type="SUPFAM" id="SSF56300">
    <property type="entry name" value="Metallo-dependent phosphatases"/>
    <property type="match status" value="1"/>
</dbReference>
<dbReference type="Gene3D" id="3.90.780.10">
    <property type="entry name" value="5'-Nucleotidase, C-terminal domain"/>
    <property type="match status" value="1"/>
</dbReference>
<dbReference type="SUPFAM" id="SSF55816">
    <property type="entry name" value="5'-nucleotidase (syn. UDP-sugar hydrolase), C-terminal domain"/>
    <property type="match status" value="1"/>
</dbReference>
<dbReference type="Gene3D" id="3.60.21.10">
    <property type="match status" value="1"/>
</dbReference>
<dbReference type="EMBL" id="CP015453">
    <property type="protein sequence ID" value="AWH96038.1"/>
    <property type="molecule type" value="Genomic_DNA"/>
</dbReference>
<dbReference type="Proteomes" id="UP000244903">
    <property type="component" value="Chromosome"/>
</dbReference>
<dbReference type="InterPro" id="IPR006179">
    <property type="entry name" value="5_nucleotidase/apyrase"/>
</dbReference>
<dbReference type="GO" id="GO:0000166">
    <property type="term" value="F:nucleotide binding"/>
    <property type="evidence" value="ECO:0007669"/>
    <property type="project" value="UniProtKB-KW"/>
</dbReference>
<dbReference type="GO" id="GO:0009166">
    <property type="term" value="P:nucleotide catabolic process"/>
    <property type="evidence" value="ECO:0007669"/>
    <property type="project" value="InterPro"/>
</dbReference>
<evidence type="ECO:0000259" key="3">
    <source>
        <dbReference type="Pfam" id="PF00149"/>
    </source>
</evidence>
<proteinExistence type="inferred from homology"/>
<dbReference type="PANTHER" id="PTHR11575">
    <property type="entry name" value="5'-NUCLEOTIDASE-RELATED"/>
    <property type="match status" value="1"/>
</dbReference>
<gene>
    <name evidence="5" type="ORF">A6048_11645</name>
</gene>
<dbReference type="KEGG" id="dpc:A6048_11645"/>
<dbReference type="Pfam" id="PF02872">
    <property type="entry name" value="5_nucleotid_C"/>
    <property type="match status" value="1"/>
</dbReference>
<dbReference type="Pfam" id="PF00149">
    <property type="entry name" value="Metallophos"/>
    <property type="match status" value="1"/>
</dbReference>
<evidence type="ECO:0008006" key="7">
    <source>
        <dbReference type="Google" id="ProtNLM"/>
    </source>
</evidence>
<dbReference type="RefSeq" id="WP_146166332.1">
    <property type="nucleotide sequence ID" value="NZ_CP015453.1"/>
</dbReference>
<evidence type="ECO:0000259" key="4">
    <source>
        <dbReference type="Pfam" id="PF02872"/>
    </source>
</evidence>
<dbReference type="InterPro" id="IPR004843">
    <property type="entry name" value="Calcineurin-like_PHP"/>
</dbReference>
<dbReference type="PRINTS" id="PR01607">
    <property type="entry name" value="APYRASEFAMLY"/>
</dbReference>